<dbReference type="InterPro" id="IPR050189">
    <property type="entry name" value="MFS_Efflux_Transporters"/>
</dbReference>
<dbReference type="GO" id="GO:0022857">
    <property type="term" value="F:transmembrane transporter activity"/>
    <property type="evidence" value="ECO:0007669"/>
    <property type="project" value="InterPro"/>
</dbReference>
<evidence type="ECO:0000256" key="3">
    <source>
        <dbReference type="ARBA" id="ARBA00022692"/>
    </source>
</evidence>
<feature type="transmembrane region" description="Helical" evidence="7">
    <location>
        <begin position="314"/>
        <end position="333"/>
    </location>
</feature>
<dbReference type="Gene3D" id="1.20.1250.20">
    <property type="entry name" value="MFS general substrate transporter like domains"/>
    <property type="match status" value="1"/>
</dbReference>
<feature type="transmembrane region" description="Helical" evidence="7">
    <location>
        <begin position="223"/>
        <end position="248"/>
    </location>
</feature>
<dbReference type="PANTHER" id="PTHR43124:SF3">
    <property type="entry name" value="CHLORAMPHENICOL EFFLUX PUMP RV0191"/>
    <property type="match status" value="1"/>
</dbReference>
<feature type="transmembrane region" description="Helical" evidence="7">
    <location>
        <begin position="381"/>
        <end position="399"/>
    </location>
</feature>
<dbReference type="EMBL" id="QZEY01000001">
    <property type="protein sequence ID" value="RJL35412.1"/>
    <property type="molecule type" value="Genomic_DNA"/>
</dbReference>
<feature type="domain" description="Major facilitator superfamily (MFS) profile" evidence="8">
    <location>
        <begin position="28"/>
        <end position="402"/>
    </location>
</feature>
<feature type="transmembrane region" description="Helical" evidence="7">
    <location>
        <begin position="123"/>
        <end position="144"/>
    </location>
</feature>
<dbReference type="OrthoDB" id="3697899at2"/>
<evidence type="ECO:0000256" key="6">
    <source>
        <dbReference type="SAM" id="MobiDB-lite"/>
    </source>
</evidence>
<dbReference type="RefSeq" id="WP_119924384.1">
    <property type="nucleotide sequence ID" value="NZ_QZEY01000001.1"/>
</dbReference>
<keyword evidence="5 7" id="KW-0472">Membrane</keyword>
<dbReference type="PROSITE" id="PS50850">
    <property type="entry name" value="MFS"/>
    <property type="match status" value="1"/>
</dbReference>
<dbReference type="GO" id="GO:0005886">
    <property type="term" value="C:plasma membrane"/>
    <property type="evidence" value="ECO:0007669"/>
    <property type="project" value="UniProtKB-SubCell"/>
</dbReference>
<keyword evidence="10" id="KW-1185">Reference proteome</keyword>
<name>A0A3A4AXL9_9ACTN</name>
<feature type="transmembrane region" description="Helical" evidence="7">
    <location>
        <begin position="291"/>
        <end position="308"/>
    </location>
</feature>
<dbReference type="InterPro" id="IPR036259">
    <property type="entry name" value="MFS_trans_sf"/>
</dbReference>
<evidence type="ECO:0000256" key="2">
    <source>
        <dbReference type="ARBA" id="ARBA00022475"/>
    </source>
</evidence>
<evidence type="ECO:0000313" key="9">
    <source>
        <dbReference type="EMBL" id="RJL35412.1"/>
    </source>
</evidence>
<feature type="transmembrane region" description="Helical" evidence="7">
    <location>
        <begin position="66"/>
        <end position="87"/>
    </location>
</feature>
<dbReference type="Proteomes" id="UP000265768">
    <property type="component" value="Unassembled WGS sequence"/>
</dbReference>
<feature type="transmembrane region" description="Helical" evidence="7">
    <location>
        <begin position="151"/>
        <end position="171"/>
    </location>
</feature>
<feature type="transmembrane region" description="Helical" evidence="7">
    <location>
        <begin position="260"/>
        <end position="279"/>
    </location>
</feature>
<feature type="transmembrane region" description="Helical" evidence="7">
    <location>
        <begin position="29"/>
        <end position="54"/>
    </location>
</feature>
<evidence type="ECO:0000259" key="8">
    <source>
        <dbReference type="PROSITE" id="PS50850"/>
    </source>
</evidence>
<organism evidence="9 10">
    <name type="scientific">Bailinhaonella thermotolerans</name>
    <dbReference type="NCBI Taxonomy" id="1070861"/>
    <lineage>
        <taxon>Bacteria</taxon>
        <taxon>Bacillati</taxon>
        <taxon>Actinomycetota</taxon>
        <taxon>Actinomycetes</taxon>
        <taxon>Streptosporangiales</taxon>
        <taxon>Streptosporangiaceae</taxon>
        <taxon>Bailinhaonella</taxon>
    </lineage>
</organism>
<feature type="transmembrane region" description="Helical" evidence="7">
    <location>
        <begin position="183"/>
        <end position="202"/>
    </location>
</feature>
<keyword evidence="4 7" id="KW-1133">Transmembrane helix</keyword>
<dbReference type="InterPro" id="IPR011701">
    <property type="entry name" value="MFS"/>
</dbReference>
<dbReference type="SUPFAM" id="SSF103473">
    <property type="entry name" value="MFS general substrate transporter"/>
    <property type="match status" value="1"/>
</dbReference>
<evidence type="ECO:0000256" key="4">
    <source>
        <dbReference type="ARBA" id="ARBA00022989"/>
    </source>
</evidence>
<dbReference type="AlphaFoldDB" id="A0A3A4AXL9"/>
<evidence type="ECO:0000313" key="10">
    <source>
        <dbReference type="Proteomes" id="UP000265768"/>
    </source>
</evidence>
<protein>
    <submittedName>
        <fullName evidence="9">MFS transporter</fullName>
    </submittedName>
</protein>
<accession>A0A3A4AXL9</accession>
<keyword evidence="2" id="KW-1003">Cell membrane</keyword>
<sequence length="424" mass="43007">MTQVTHAPSAVDDREEATSHTRRGSSWTLLALAVSAFAIGTTEFMTNGLLLTLADEFTVPVATTGLLSTGYSAGVVVGGPILAALTLRTPRKRLLVILLAIFIAGNAVCAIAPSFGVLMAGRFVSAISHGAYFGAAAVVAASLVPAQRRAGAIAFMFTGLTLANVLGMPLGTFVGQRLGWREAFGLVVVLGLVGLAGVLVLTPADRAAVTARLRDELRPFRSLPVWGALITTAIGFGGLFASFTYITPLLTTVTGFSPGALTWLLMVYGAGLVAGNWLGGRAADRHPNATIAVLLVLLIAALAAQSALAEVPAAAVVLLFVVGAAGFGLIPPLQNRVLAVAGNAATMISTANIAAFNFGATVGSLAGAATLGAGLGYTAPGYAGAVMSLAGLAVFALTARARTSRRHRPAPAPAGAPEPAMTRR</sequence>
<dbReference type="CDD" id="cd17324">
    <property type="entry name" value="MFS_NepI_like"/>
    <property type="match status" value="1"/>
</dbReference>
<feature type="transmembrane region" description="Helical" evidence="7">
    <location>
        <begin position="94"/>
        <end position="117"/>
    </location>
</feature>
<evidence type="ECO:0000256" key="5">
    <source>
        <dbReference type="ARBA" id="ARBA00023136"/>
    </source>
</evidence>
<comment type="subcellular location">
    <subcellularLocation>
        <location evidence="1">Cell membrane</location>
        <topology evidence="1">Multi-pass membrane protein</topology>
    </subcellularLocation>
</comment>
<keyword evidence="3 7" id="KW-0812">Transmembrane</keyword>
<reference evidence="9 10" key="1">
    <citation type="submission" date="2018-09" db="EMBL/GenBank/DDBJ databases">
        <title>YIM 75507 draft genome.</title>
        <authorList>
            <person name="Tang S."/>
            <person name="Feng Y."/>
        </authorList>
    </citation>
    <scope>NUCLEOTIDE SEQUENCE [LARGE SCALE GENOMIC DNA]</scope>
    <source>
        <strain evidence="9 10">YIM 75507</strain>
    </source>
</reference>
<evidence type="ECO:0000256" key="7">
    <source>
        <dbReference type="SAM" id="Phobius"/>
    </source>
</evidence>
<gene>
    <name evidence="9" type="ORF">D5H75_00940</name>
</gene>
<proteinExistence type="predicted"/>
<evidence type="ECO:0000256" key="1">
    <source>
        <dbReference type="ARBA" id="ARBA00004651"/>
    </source>
</evidence>
<comment type="caution">
    <text evidence="9">The sequence shown here is derived from an EMBL/GenBank/DDBJ whole genome shotgun (WGS) entry which is preliminary data.</text>
</comment>
<dbReference type="InterPro" id="IPR020846">
    <property type="entry name" value="MFS_dom"/>
</dbReference>
<feature type="region of interest" description="Disordered" evidence="6">
    <location>
        <begin position="404"/>
        <end position="424"/>
    </location>
</feature>
<dbReference type="Pfam" id="PF07690">
    <property type="entry name" value="MFS_1"/>
    <property type="match status" value="1"/>
</dbReference>
<dbReference type="PANTHER" id="PTHR43124">
    <property type="entry name" value="PURINE EFFLUX PUMP PBUE"/>
    <property type="match status" value="1"/>
</dbReference>